<protein>
    <submittedName>
        <fullName evidence="2">Uncharacterized protein</fullName>
    </submittedName>
</protein>
<name>A0A4R8XTB6_9MICO</name>
<comment type="caution">
    <text evidence="2">The sequence shown here is derived from an EMBL/GenBank/DDBJ whole genome shotgun (WGS) entry which is preliminary data.</text>
</comment>
<dbReference type="EMBL" id="SOGN01000034">
    <property type="protein sequence ID" value="TFC81594.1"/>
    <property type="molecule type" value="Genomic_DNA"/>
</dbReference>
<feature type="transmembrane region" description="Helical" evidence="1">
    <location>
        <begin position="90"/>
        <end position="109"/>
    </location>
</feature>
<dbReference type="RefSeq" id="WP_134369532.1">
    <property type="nucleotide sequence ID" value="NZ_SOGN01000034.1"/>
</dbReference>
<feature type="transmembrane region" description="Helical" evidence="1">
    <location>
        <begin position="253"/>
        <end position="279"/>
    </location>
</feature>
<organism evidence="2 3">
    <name type="scientific">Cryobacterium cheniae</name>
    <dbReference type="NCBI Taxonomy" id="1259262"/>
    <lineage>
        <taxon>Bacteria</taxon>
        <taxon>Bacillati</taxon>
        <taxon>Actinomycetota</taxon>
        <taxon>Actinomycetes</taxon>
        <taxon>Micrococcales</taxon>
        <taxon>Microbacteriaceae</taxon>
        <taxon>Cryobacterium</taxon>
    </lineage>
</organism>
<evidence type="ECO:0000313" key="2">
    <source>
        <dbReference type="EMBL" id="TFC81594.1"/>
    </source>
</evidence>
<feature type="transmembrane region" description="Helical" evidence="1">
    <location>
        <begin position="172"/>
        <end position="188"/>
    </location>
</feature>
<reference evidence="2 3" key="1">
    <citation type="submission" date="2019-03" db="EMBL/GenBank/DDBJ databases">
        <title>Genomics of glacier-inhabiting Cryobacterium strains.</title>
        <authorList>
            <person name="Liu Q."/>
            <person name="Xin Y.-H."/>
        </authorList>
    </citation>
    <scope>NUCLEOTIDE SEQUENCE [LARGE SCALE GENOMIC DNA]</scope>
    <source>
        <strain evidence="2 3">TMT2-48-2</strain>
    </source>
</reference>
<gene>
    <name evidence="2" type="ORF">E3T23_06325</name>
</gene>
<accession>A0A4R8XTB6</accession>
<keyword evidence="1" id="KW-0812">Transmembrane</keyword>
<proteinExistence type="predicted"/>
<dbReference type="AlphaFoldDB" id="A0A4R8XTB6"/>
<evidence type="ECO:0000256" key="1">
    <source>
        <dbReference type="SAM" id="Phobius"/>
    </source>
</evidence>
<evidence type="ECO:0000313" key="3">
    <source>
        <dbReference type="Proteomes" id="UP000298433"/>
    </source>
</evidence>
<keyword evidence="1" id="KW-1133">Transmembrane helix</keyword>
<dbReference type="Proteomes" id="UP000298433">
    <property type="component" value="Unassembled WGS sequence"/>
</dbReference>
<sequence>MTATLTDRYISATVRTLPQDAQADVRAELSASIADDIEARLDQGEVRQDAERAVLTALGDPDVLAASYADRPLQLIGPRYYLTWWRLLKLLWAIVPVTAVVGVLIAQLIADAPIAETIGTLVSVAIGTIVHVGFWTTLVFIILERTGADTGERWTLDALPDPQETGAGRGDLIASLAFLGLAAGALLWDRSIGFVLVAENGVDIGVGLGSQTTAMPVLNAELWPWWLGGMLILIAFEAALAIAVYARHGWNTGFAWLNTALAIVFSTVILHLLITSQLFNPEFVDYTLDRGDVPPEVGRILAILLGAGVVGVSAWNAIDGWLKSRRSVAH</sequence>
<feature type="transmembrane region" description="Helical" evidence="1">
    <location>
        <begin position="225"/>
        <end position="246"/>
    </location>
</feature>
<feature type="transmembrane region" description="Helical" evidence="1">
    <location>
        <begin position="299"/>
        <end position="318"/>
    </location>
</feature>
<keyword evidence="3" id="KW-1185">Reference proteome</keyword>
<dbReference type="NCBIfam" id="NF038403">
    <property type="entry name" value="perm_prefix_1"/>
    <property type="match status" value="1"/>
</dbReference>
<keyword evidence="1" id="KW-0472">Membrane</keyword>
<dbReference type="InterPro" id="IPR047928">
    <property type="entry name" value="Perm_prefix_1"/>
</dbReference>
<dbReference type="OrthoDB" id="3171769at2"/>
<feature type="transmembrane region" description="Helical" evidence="1">
    <location>
        <begin position="121"/>
        <end position="143"/>
    </location>
</feature>